<dbReference type="GO" id="GO:0016829">
    <property type="term" value="F:lyase activity"/>
    <property type="evidence" value="ECO:0007669"/>
    <property type="project" value="UniProtKB-KW"/>
</dbReference>
<dbReference type="InterPro" id="IPR019587">
    <property type="entry name" value="Polyketide_cyclase/dehydratase"/>
</dbReference>
<dbReference type="Pfam" id="PF10604">
    <property type="entry name" value="Polyketide_cyc2"/>
    <property type="match status" value="1"/>
</dbReference>
<dbReference type="RefSeq" id="WP_184828306.1">
    <property type="nucleotide sequence ID" value="NZ_BMTK01000059.1"/>
</dbReference>
<proteinExistence type="predicted"/>
<evidence type="ECO:0000313" key="1">
    <source>
        <dbReference type="EMBL" id="MBB4902768.1"/>
    </source>
</evidence>
<name>A0A7W7PX18_9ACTN</name>
<dbReference type="Gene3D" id="3.30.530.20">
    <property type="match status" value="2"/>
</dbReference>
<dbReference type="InterPro" id="IPR023393">
    <property type="entry name" value="START-like_dom_sf"/>
</dbReference>
<keyword evidence="2" id="KW-1185">Reference proteome</keyword>
<reference evidence="1 2" key="1">
    <citation type="submission" date="2020-08" db="EMBL/GenBank/DDBJ databases">
        <title>Genomic Encyclopedia of Type Strains, Phase III (KMG-III): the genomes of soil and plant-associated and newly described type strains.</title>
        <authorList>
            <person name="Whitman W."/>
        </authorList>
    </citation>
    <scope>NUCLEOTIDE SEQUENCE [LARGE SCALE GENOMIC DNA]</scope>
    <source>
        <strain evidence="1 2">CECT 3273</strain>
    </source>
</reference>
<dbReference type="AlphaFoldDB" id="A0A7W7PX18"/>
<dbReference type="SUPFAM" id="SSF55961">
    <property type="entry name" value="Bet v1-like"/>
    <property type="match status" value="2"/>
</dbReference>
<protein>
    <submittedName>
        <fullName evidence="1">Aromatase</fullName>
        <ecNumber evidence="1">4.2.1.-</ecNumber>
    </submittedName>
</protein>
<dbReference type="EMBL" id="JACHJI010000019">
    <property type="protein sequence ID" value="MBB4902768.1"/>
    <property type="molecule type" value="Genomic_DNA"/>
</dbReference>
<dbReference type="Proteomes" id="UP000579523">
    <property type="component" value="Unassembled WGS sequence"/>
</dbReference>
<organism evidence="1 2">
    <name type="scientific">Streptomyces griseomycini</name>
    <dbReference type="NCBI Taxonomy" id="66895"/>
    <lineage>
        <taxon>Bacteria</taxon>
        <taxon>Bacillati</taxon>
        <taxon>Actinomycetota</taxon>
        <taxon>Actinomycetes</taxon>
        <taxon>Kitasatosporales</taxon>
        <taxon>Streptomycetaceae</taxon>
        <taxon>Streptomyces</taxon>
    </lineage>
</organism>
<gene>
    <name evidence="1" type="ORF">FHS37_006865</name>
</gene>
<keyword evidence="1" id="KW-0456">Lyase</keyword>
<dbReference type="EC" id="4.2.1.-" evidence="1"/>
<sequence>MTVVERERVVERGRVRERRAEERVPVAASAATVYGILADVTEWPLLLPYVVHAEPLPPCAGDSPGTRTRIWAVRDGEFVRWVSRRRYDPERRRIGFACTAADGTGGDGVWTVTPHGDGRCVLGVRHRPGLLPAAVVDRLLRAVRERAEERDRGELTVSRFTQVTPLQGPPEAALDFLYRAEGWPGRAGEVVRAAEVDEPVPGAQLLTLRTPHGRTTRSARLCFPHAGRLVHRQTSAGGVPGAAGHTGEWTVLPGARGAVLRARHSVLLHRPRGAGDPGDVTGELARTARVLADAARRRASSAGVRML</sequence>
<comment type="caution">
    <text evidence="1">The sequence shown here is derived from an EMBL/GenBank/DDBJ whole genome shotgun (WGS) entry which is preliminary data.</text>
</comment>
<evidence type="ECO:0000313" key="2">
    <source>
        <dbReference type="Proteomes" id="UP000579523"/>
    </source>
</evidence>
<accession>A0A7W7PX18</accession>